<name>A0A9P3LJ56_9APHY</name>
<organism evidence="2 3">
    <name type="scientific">Phanerochaete sordida</name>
    <dbReference type="NCBI Taxonomy" id="48140"/>
    <lineage>
        <taxon>Eukaryota</taxon>
        <taxon>Fungi</taxon>
        <taxon>Dikarya</taxon>
        <taxon>Basidiomycota</taxon>
        <taxon>Agaricomycotina</taxon>
        <taxon>Agaricomycetes</taxon>
        <taxon>Polyporales</taxon>
        <taxon>Phanerochaetaceae</taxon>
        <taxon>Phanerochaete</taxon>
    </lineage>
</organism>
<dbReference type="AlphaFoldDB" id="A0A9P3LJ56"/>
<dbReference type="Gene3D" id="3.80.10.10">
    <property type="entry name" value="Ribonuclease Inhibitor"/>
    <property type="match status" value="1"/>
</dbReference>
<dbReference type="SUPFAM" id="SSF52047">
    <property type="entry name" value="RNI-like"/>
    <property type="match status" value="1"/>
</dbReference>
<dbReference type="OrthoDB" id="2802122at2759"/>
<evidence type="ECO:0000256" key="1">
    <source>
        <dbReference type="SAM" id="SignalP"/>
    </source>
</evidence>
<dbReference type="SUPFAM" id="SSF81383">
    <property type="entry name" value="F-box domain"/>
    <property type="match status" value="1"/>
</dbReference>
<dbReference type="InterPro" id="IPR036047">
    <property type="entry name" value="F-box-like_dom_sf"/>
</dbReference>
<proteinExistence type="predicted"/>
<reference evidence="2 3" key="1">
    <citation type="submission" date="2021-08" db="EMBL/GenBank/DDBJ databases">
        <title>Draft Genome Sequence of Phanerochaete sordida strain YK-624.</title>
        <authorList>
            <person name="Mori T."/>
            <person name="Dohra H."/>
            <person name="Suzuki T."/>
            <person name="Kawagishi H."/>
            <person name="Hirai H."/>
        </authorList>
    </citation>
    <scope>NUCLEOTIDE SEQUENCE [LARGE SCALE GENOMIC DNA]</scope>
    <source>
        <strain evidence="2 3">YK-624</strain>
    </source>
</reference>
<gene>
    <name evidence="2" type="ORF">PsYK624_120680</name>
</gene>
<keyword evidence="3" id="KW-1185">Reference proteome</keyword>
<sequence>MFVHHALGLLLTFAFSSAGRPRLTPRASTPADIPPELVDMCLAHLADDKNSLKAASLVCRQWWSCARRHLFDSVVLTCSDKDGLCLLPFIHHTRWPLKNLVRDLHLRNLNSDMTLLTSLSPDYLAQLVGCCPRVEAVRLSNVRWVRSRGQDMPLWPCFPHIRTLELTYRDSHSVHDMMSIFRWLPYLQEFTLNGGMVGRLESFDHLSPFATPLPFPVDMQLQSCHLRSHEMHRCVLDYLRDTQTMDTLQSFSAVVTTLDDDHLAIGEIIHAASGSLQHVALDLSSHKLSVNMYQRSAVLDADRFELGACTQLRSLHLTMLLYMPRRDPTQNSLHFAAAGRQVETIIRTAGAPAFTELRIELVGSAQRESELGTLHAYRWEALDAHLAQHPTLRTVTWTWKAGWSDSLMTYLIKRMLPLTSMHRKLRFQPAVDKPRLRRSELFHSDKPFPDSMS</sequence>
<evidence type="ECO:0008006" key="4">
    <source>
        <dbReference type="Google" id="ProtNLM"/>
    </source>
</evidence>
<dbReference type="EMBL" id="BPQB01000053">
    <property type="protein sequence ID" value="GJE95877.1"/>
    <property type="molecule type" value="Genomic_DNA"/>
</dbReference>
<evidence type="ECO:0000313" key="2">
    <source>
        <dbReference type="EMBL" id="GJE95877.1"/>
    </source>
</evidence>
<accession>A0A9P3LJ56</accession>
<dbReference type="InterPro" id="IPR032675">
    <property type="entry name" value="LRR_dom_sf"/>
</dbReference>
<evidence type="ECO:0000313" key="3">
    <source>
        <dbReference type="Proteomes" id="UP000703269"/>
    </source>
</evidence>
<dbReference type="Proteomes" id="UP000703269">
    <property type="component" value="Unassembled WGS sequence"/>
</dbReference>
<feature type="signal peptide" evidence="1">
    <location>
        <begin position="1"/>
        <end position="18"/>
    </location>
</feature>
<comment type="caution">
    <text evidence="2">The sequence shown here is derived from an EMBL/GenBank/DDBJ whole genome shotgun (WGS) entry which is preliminary data.</text>
</comment>
<protein>
    <recommendedName>
        <fullName evidence="4">F-box domain-containing protein</fullName>
    </recommendedName>
</protein>
<keyword evidence="1" id="KW-0732">Signal</keyword>
<feature type="chain" id="PRO_5040300815" description="F-box domain-containing protein" evidence="1">
    <location>
        <begin position="19"/>
        <end position="453"/>
    </location>
</feature>